<evidence type="ECO:0000256" key="5">
    <source>
        <dbReference type="PROSITE-ProRule" id="PRU00283"/>
    </source>
</evidence>
<feature type="region of interest" description="Disordered" evidence="7">
    <location>
        <begin position="63"/>
        <end position="82"/>
    </location>
</feature>
<dbReference type="GO" id="GO:0005634">
    <property type="term" value="C:nucleus"/>
    <property type="evidence" value="ECO:0000318"/>
    <property type="project" value="GO_Central"/>
</dbReference>
<comment type="similarity">
    <text evidence="5">Belongs to the TRAFAC class myosin-kinesin ATPase superfamily. Kinesin family.</text>
</comment>
<feature type="compositionally biased region" description="Basic and acidic residues" evidence="7">
    <location>
        <begin position="853"/>
        <end position="864"/>
    </location>
</feature>
<dbReference type="PROSITE" id="PS50067">
    <property type="entry name" value="KINESIN_MOTOR_2"/>
    <property type="match status" value="1"/>
</dbReference>
<proteinExistence type="inferred from homology"/>
<evidence type="ECO:0000256" key="3">
    <source>
        <dbReference type="ARBA" id="ARBA00022840"/>
    </source>
</evidence>
<dbReference type="GO" id="GO:0003777">
    <property type="term" value="F:microtubule motor activity"/>
    <property type="evidence" value="ECO:0000318"/>
    <property type="project" value="GO_Central"/>
</dbReference>
<keyword evidence="9" id="KW-1185">Reference proteome</keyword>
<feature type="compositionally biased region" description="Basic and acidic residues" evidence="7">
    <location>
        <begin position="891"/>
        <end position="910"/>
    </location>
</feature>
<dbReference type="PANTHER" id="PTHR24115">
    <property type="entry name" value="KINESIN-RELATED"/>
    <property type="match status" value="1"/>
</dbReference>
<keyword evidence="3 5" id="KW-0067">ATP-binding</keyword>
<gene>
    <name evidence="10" type="primary">LOC104590018</name>
</gene>
<dbReference type="GO" id="GO:0005737">
    <property type="term" value="C:cytoplasm"/>
    <property type="evidence" value="ECO:0000318"/>
    <property type="project" value="GO_Central"/>
</dbReference>
<evidence type="ECO:0000256" key="1">
    <source>
        <dbReference type="ARBA" id="ARBA00022701"/>
    </source>
</evidence>
<sequence>MGMEFKSPPLCPAMVTVRRNPPRKARATPSTTAPDSTKQNPSASKLKDIPRCPLEELLHDDTPQIPSVAMPSSIPSPPENGNSENLRVFLRIKPLIDTNVSSKKNKATETRSKLKAAKNNDTNKKEGICLVANDSHSVTLSPPLSLQDSKRLKTEVYHGFSHVFSPDSSQKEIYEKVMDPLVSDFISGKSGMLTAMGPTGSGKTHTIFGCPREPGIVPLTLRRIFSETDGSDSKMSRSYYISMLEIYSDRGKGERIIDLSTDGADLCSQQLTNKGPQEVMVSDVVQAECVVARGMLKRTTAMTNANSQSSRSQCIIHIRSSPKMISGKPEVQPSCAVLTIVDLAGAEREKRTGNQGKQLLESNFINNTSMVFSLCLRSLLEHQKNPKKPLQKHFQNSLLTRYLRDYLEGKRRITLILTVKPGEHDYLDTSYLLRQSSPYMKIKFNNIEEPSNLPYQKRHNHMLPRTEQPKRRKFSNVDAVIHEGDGAIDKPVLEPSDCGPLSDKAYLLKMLGEYKKKLQESENEVFNLQESLQKEKIRSLELERELQDLKSSCSCGQIRVCDAVIDQSSFSLLDCQSVNQRSQISPRDEKNNDHSEELKHLLVTDNSSDADVTASLEHSESMVCFSQSTILVDSDHLTTERNKFLNEEKKVGAHPSPNPKISELGSVNQRSQISPRDEKHDDHSEELKHLQVTDNSSGADVTAASLEHSESMVCFSQSTILVDSDHLTTEQNKLLNEDKKVGAHPFTNLKISELGRSQISPRDEKNNGHFEELKYLQVTDNFSDADITAASLEHSESMVCFSQSTILVDSDHLTTEQNKLLNEDKKEVLCRRISLDENVESTTIENIAEGEPEQDRATKTEKLGKPRRKLQPASSLLLKEISGLNLEDENEKPKGNRAGERKLSTGERGRSQGSISLLKLIRSNFHN</sequence>
<dbReference type="InParanoid" id="A0A1U7ZFI5"/>
<dbReference type="GO" id="GO:0005871">
    <property type="term" value="C:kinesin complex"/>
    <property type="evidence" value="ECO:0000318"/>
    <property type="project" value="GO_Central"/>
</dbReference>
<dbReference type="GO" id="GO:0016887">
    <property type="term" value="F:ATP hydrolysis activity"/>
    <property type="evidence" value="ECO:0000318"/>
    <property type="project" value="GO_Central"/>
</dbReference>
<dbReference type="Pfam" id="PF00225">
    <property type="entry name" value="Kinesin"/>
    <property type="match status" value="1"/>
</dbReference>
<dbReference type="GO" id="GO:0008017">
    <property type="term" value="F:microtubule binding"/>
    <property type="evidence" value="ECO:0000318"/>
    <property type="project" value="GO_Central"/>
</dbReference>
<evidence type="ECO:0000313" key="10">
    <source>
        <dbReference type="RefSeq" id="XP_010246814.1"/>
    </source>
</evidence>
<dbReference type="eggNOG" id="KOG0242">
    <property type="taxonomic scope" value="Eukaryota"/>
</dbReference>
<feature type="binding site" evidence="5">
    <location>
        <begin position="197"/>
        <end position="204"/>
    </location>
    <ligand>
        <name>ATP</name>
        <dbReference type="ChEBI" id="CHEBI:30616"/>
    </ligand>
</feature>
<evidence type="ECO:0000256" key="4">
    <source>
        <dbReference type="ARBA" id="ARBA00023175"/>
    </source>
</evidence>
<feature type="domain" description="Kinesin motor" evidence="8">
    <location>
        <begin position="85"/>
        <end position="442"/>
    </location>
</feature>
<feature type="compositionally biased region" description="Polar residues" evidence="7">
    <location>
        <begin position="665"/>
        <end position="674"/>
    </location>
</feature>
<feature type="compositionally biased region" description="Polar residues" evidence="7">
    <location>
        <begin position="28"/>
        <end position="43"/>
    </location>
</feature>
<keyword evidence="6" id="KW-0175">Coiled coil</keyword>
<feature type="coiled-coil region" evidence="6">
    <location>
        <begin position="511"/>
        <end position="552"/>
    </location>
</feature>
<dbReference type="PRINTS" id="PR00380">
    <property type="entry name" value="KINESINHEAVY"/>
</dbReference>
<dbReference type="InterPro" id="IPR027417">
    <property type="entry name" value="P-loop_NTPase"/>
</dbReference>
<dbReference type="GO" id="GO:0005524">
    <property type="term" value="F:ATP binding"/>
    <property type="evidence" value="ECO:0007669"/>
    <property type="project" value="UniProtKB-UniRule"/>
</dbReference>
<dbReference type="GeneID" id="104590018"/>
<evidence type="ECO:0000256" key="7">
    <source>
        <dbReference type="SAM" id="MobiDB-lite"/>
    </source>
</evidence>
<evidence type="ECO:0000259" key="8">
    <source>
        <dbReference type="PROSITE" id="PS50067"/>
    </source>
</evidence>
<keyword evidence="4 5" id="KW-0505">Motor protein</keyword>
<dbReference type="InterPro" id="IPR036961">
    <property type="entry name" value="Kinesin_motor_dom_sf"/>
</dbReference>
<dbReference type="FunCoup" id="A0A1U7ZFI5">
    <property type="interactions" value="69"/>
</dbReference>
<evidence type="ECO:0000256" key="2">
    <source>
        <dbReference type="ARBA" id="ARBA00022741"/>
    </source>
</evidence>
<dbReference type="OrthoDB" id="123929at2759"/>
<feature type="region of interest" description="Disordered" evidence="7">
    <location>
        <begin position="850"/>
        <end position="915"/>
    </location>
</feature>
<evidence type="ECO:0000313" key="9">
    <source>
        <dbReference type="Proteomes" id="UP000189703"/>
    </source>
</evidence>
<dbReference type="PANTHER" id="PTHR24115:SF1008">
    <property type="entry name" value="KINESIN-LIKE PROTEIN SUBITO"/>
    <property type="match status" value="1"/>
</dbReference>
<dbReference type="SUPFAM" id="SSF52540">
    <property type="entry name" value="P-loop containing nucleoside triphosphate hydrolases"/>
    <property type="match status" value="1"/>
</dbReference>
<dbReference type="Gene3D" id="3.40.850.10">
    <property type="entry name" value="Kinesin motor domain"/>
    <property type="match status" value="1"/>
</dbReference>
<dbReference type="GO" id="GO:0005874">
    <property type="term" value="C:microtubule"/>
    <property type="evidence" value="ECO:0000318"/>
    <property type="project" value="GO_Central"/>
</dbReference>
<name>A0A1U7ZFI5_NELNU</name>
<dbReference type="STRING" id="4432.A0A1U7ZFI5"/>
<dbReference type="KEGG" id="nnu:104590018"/>
<feature type="region of interest" description="Disordered" evidence="7">
    <location>
        <begin position="647"/>
        <end position="699"/>
    </location>
</feature>
<feature type="region of interest" description="Disordered" evidence="7">
    <location>
        <begin position="1"/>
        <end position="50"/>
    </location>
</feature>
<protein>
    <submittedName>
        <fullName evidence="10">Kinesin-like protein KIN-6 isoform X1</fullName>
    </submittedName>
</protein>
<dbReference type="AlphaFoldDB" id="A0A1U7ZFI5"/>
<dbReference type="InterPro" id="IPR001752">
    <property type="entry name" value="Kinesin_motor_dom"/>
</dbReference>
<dbReference type="SMART" id="SM00129">
    <property type="entry name" value="KISc"/>
    <property type="match status" value="1"/>
</dbReference>
<organism evidence="9 10">
    <name type="scientific">Nelumbo nucifera</name>
    <name type="common">Sacred lotus</name>
    <dbReference type="NCBI Taxonomy" id="4432"/>
    <lineage>
        <taxon>Eukaryota</taxon>
        <taxon>Viridiplantae</taxon>
        <taxon>Streptophyta</taxon>
        <taxon>Embryophyta</taxon>
        <taxon>Tracheophyta</taxon>
        <taxon>Spermatophyta</taxon>
        <taxon>Magnoliopsida</taxon>
        <taxon>Proteales</taxon>
        <taxon>Nelumbonaceae</taxon>
        <taxon>Nelumbo</taxon>
    </lineage>
</organism>
<dbReference type="GO" id="GO:0007018">
    <property type="term" value="P:microtubule-based movement"/>
    <property type="evidence" value="ECO:0000318"/>
    <property type="project" value="GO_Central"/>
</dbReference>
<keyword evidence="1" id="KW-0493">Microtubule</keyword>
<dbReference type="RefSeq" id="XP_010246814.1">
    <property type="nucleotide sequence ID" value="XM_010248512.2"/>
</dbReference>
<reference evidence="10" key="1">
    <citation type="submission" date="2025-08" db="UniProtKB">
        <authorList>
            <consortium name="RefSeq"/>
        </authorList>
    </citation>
    <scope>IDENTIFICATION</scope>
</reference>
<dbReference type="Proteomes" id="UP000189703">
    <property type="component" value="Unplaced"/>
</dbReference>
<keyword evidence="2 5" id="KW-0547">Nucleotide-binding</keyword>
<dbReference type="InterPro" id="IPR027640">
    <property type="entry name" value="Kinesin-like_fam"/>
</dbReference>
<feature type="compositionally biased region" description="Basic and acidic residues" evidence="7">
    <location>
        <begin position="675"/>
        <end position="691"/>
    </location>
</feature>
<evidence type="ECO:0000256" key="6">
    <source>
        <dbReference type="SAM" id="Coils"/>
    </source>
</evidence>
<accession>A0A1U7ZFI5</accession>